<organism evidence="2 3">
    <name type="scientific">Gangjinia marincola</name>
    <dbReference type="NCBI Taxonomy" id="578463"/>
    <lineage>
        <taxon>Bacteria</taxon>
        <taxon>Pseudomonadati</taxon>
        <taxon>Bacteroidota</taxon>
        <taxon>Flavobacteriia</taxon>
        <taxon>Flavobacteriales</taxon>
        <taxon>Flavobacteriaceae</taxon>
        <taxon>Gangjinia</taxon>
    </lineage>
</organism>
<evidence type="ECO:0000313" key="2">
    <source>
        <dbReference type="EMBL" id="GAA0872064.1"/>
    </source>
</evidence>
<keyword evidence="1" id="KW-0812">Transmembrane</keyword>
<dbReference type="Proteomes" id="UP001500507">
    <property type="component" value="Unassembled WGS sequence"/>
</dbReference>
<proteinExistence type="predicted"/>
<comment type="caution">
    <text evidence="2">The sequence shown here is derived from an EMBL/GenBank/DDBJ whole genome shotgun (WGS) entry which is preliminary data.</text>
</comment>
<keyword evidence="1" id="KW-1133">Transmembrane helix</keyword>
<sequence>MKIIAIAQGAWLLPNLIIAAPFLILAALGWRLNKQKNYSWLYVIAGVVVISLIRYYETEWMFWLNETFSS</sequence>
<name>A0ABP3XW28_9FLAO</name>
<gene>
    <name evidence="2" type="ORF">GCM10009117_12110</name>
</gene>
<evidence type="ECO:0000313" key="3">
    <source>
        <dbReference type="Proteomes" id="UP001500507"/>
    </source>
</evidence>
<dbReference type="EMBL" id="BAAAFG010000013">
    <property type="protein sequence ID" value="GAA0872064.1"/>
    <property type="molecule type" value="Genomic_DNA"/>
</dbReference>
<protein>
    <submittedName>
        <fullName evidence="2">Uncharacterized protein</fullName>
    </submittedName>
</protein>
<accession>A0ABP3XW28</accession>
<feature type="transmembrane region" description="Helical" evidence="1">
    <location>
        <begin position="12"/>
        <end position="32"/>
    </location>
</feature>
<keyword evidence="1" id="KW-0472">Membrane</keyword>
<reference evidence="3" key="1">
    <citation type="journal article" date="2019" name="Int. J. Syst. Evol. Microbiol.">
        <title>The Global Catalogue of Microorganisms (GCM) 10K type strain sequencing project: providing services to taxonomists for standard genome sequencing and annotation.</title>
        <authorList>
            <consortium name="The Broad Institute Genomics Platform"/>
            <consortium name="The Broad Institute Genome Sequencing Center for Infectious Disease"/>
            <person name="Wu L."/>
            <person name="Ma J."/>
        </authorList>
    </citation>
    <scope>NUCLEOTIDE SEQUENCE [LARGE SCALE GENOMIC DNA]</scope>
    <source>
        <strain evidence="3">JCM 16082</strain>
    </source>
</reference>
<feature type="transmembrane region" description="Helical" evidence="1">
    <location>
        <begin position="38"/>
        <end position="56"/>
    </location>
</feature>
<keyword evidence="3" id="KW-1185">Reference proteome</keyword>
<evidence type="ECO:0000256" key="1">
    <source>
        <dbReference type="SAM" id="Phobius"/>
    </source>
</evidence>